<feature type="region of interest" description="Disordered" evidence="2">
    <location>
        <begin position="117"/>
        <end position="176"/>
    </location>
</feature>
<name>A0A6M2DHT9_XENCH</name>
<dbReference type="EMBL" id="GIIL01000845">
    <property type="protein sequence ID" value="NOV44571.1"/>
    <property type="molecule type" value="Transcribed_RNA"/>
</dbReference>
<dbReference type="AlphaFoldDB" id="A0A6M2DHT9"/>
<evidence type="ECO:0000256" key="2">
    <source>
        <dbReference type="SAM" id="MobiDB-lite"/>
    </source>
</evidence>
<dbReference type="SUPFAM" id="SSF49764">
    <property type="entry name" value="HSP20-like chaperones"/>
    <property type="match status" value="1"/>
</dbReference>
<dbReference type="Pfam" id="PF04969">
    <property type="entry name" value="CS"/>
    <property type="match status" value="1"/>
</dbReference>
<evidence type="ECO:0000259" key="3">
    <source>
        <dbReference type="PROSITE" id="PS51203"/>
    </source>
</evidence>
<evidence type="ECO:0000313" key="4">
    <source>
        <dbReference type="EMBL" id="NOV44571.1"/>
    </source>
</evidence>
<dbReference type="GO" id="GO:0005829">
    <property type="term" value="C:cytosol"/>
    <property type="evidence" value="ECO:0007669"/>
    <property type="project" value="TreeGrafter"/>
</dbReference>
<proteinExistence type="inferred from homology"/>
<dbReference type="GO" id="GO:0051087">
    <property type="term" value="F:protein-folding chaperone binding"/>
    <property type="evidence" value="ECO:0007669"/>
    <property type="project" value="TreeGrafter"/>
</dbReference>
<dbReference type="Gene3D" id="2.60.40.790">
    <property type="match status" value="1"/>
</dbReference>
<dbReference type="PANTHER" id="PTHR22932">
    <property type="entry name" value="TELOMERASE-BINDING PROTEIN P23 HSP90 CO-CHAPERONE"/>
    <property type="match status" value="1"/>
</dbReference>
<dbReference type="InterPro" id="IPR007052">
    <property type="entry name" value="CS_dom"/>
</dbReference>
<sequence>MTTDTALPPPSVMWAQRPSVILLTVNLEDCHEPEIKFTPTTFYFKGTGGVDKKTYEVNIELYKSIDPDKSRFCNRGRCIEVVLTKTTEEGGYWPTLTADKKKHHWLKVDFNKWQDEDDSGDEGLGGFGGGMGGGGDLEDMMRQMGGLGGMGGDKPTFDDLDGDDEDSDDGDMPDLA</sequence>
<dbReference type="InterPro" id="IPR008978">
    <property type="entry name" value="HSP20-like_chaperone"/>
</dbReference>
<accession>A0A6M2DHT9</accession>
<dbReference type="GO" id="GO:0051131">
    <property type="term" value="P:chaperone-mediated protein complex assembly"/>
    <property type="evidence" value="ECO:0007669"/>
    <property type="project" value="TreeGrafter"/>
</dbReference>
<feature type="compositionally biased region" description="Gly residues" evidence="2">
    <location>
        <begin position="122"/>
        <end position="135"/>
    </location>
</feature>
<feature type="domain" description="CS" evidence="3">
    <location>
        <begin position="7"/>
        <end position="97"/>
    </location>
</feature>
<dbReference type="GO" id="GO:0051879">
    <property type="term" value="F:Hsp90 protein binding"/>
    <property type="evidence" value="ECO:0007669"/>
    <property type="project" value="InterPro"/>
</dbReference>
<dbReference type="InterPro" id="IPR045250">
    <property type="entry name" value="p23-like"/>
</dbReference>
<dbReference type="PANTHER" id="PTHR22932:SF1">
    <property type="entry name" value="CO-CHAPERONE PROTEIN DAF-41"/>
    <property type="match status" value="1"/>
</dbReference>
<reference evidence="4" key="1">
    <citation type="submission" date="2020-03" db="EMBL/GenBank/DDBJ databases">
        <title>Transcriptomic Profiling of the Digestive Tract of the Rat Flea, Xenopsylla cheopis, Following Blood Feeding and Infection with Yersinia pestis.</title>
        <authorList>
            <person name="Bland D.M."/>
            <person name="Martens C.A."/>
            <person name="Virtaneva K."/>
            <person name="Kanakabandi K."/>
            <person name="Long D."/>
            <person name="Rosenke R."/>
            <person name="Saturday G.A."/>
            <person name="Hoyt F.H."/>
            <person name="Bruno D.P."/>
            <person name="Ribeiro J.M.C."/>
            <person name="Hinnebusch J."/>
        </authorList>
    </citation>
    <scope>NUCLEOTIDE SEQUENCE</scope>
</reference>
<evidence type="ECO:0000256" key="1">
    <source>
        <dbReference type="ARBA" id="ARBA00025733"/>
    </source>
</evidence>
<dbReference type="FunFam" id="2.60.40.790:FF:000013">
    <property type="entry name" value="Very-long-chain (3R)-3-hydroxyacyl-CoA dehydratase"/>
    <property type="match status" value="1"/>
</dbReference>
<dbReference type="PROSITE" id="PS51203">
    <property type="entry name" value="CS"/>
    <property type="match status" value="1"/>
</dbReference>
<organism evidence="4">
    <name type="scientific">Xenopsylla cheopis</name>
    <name type="common">Oriental rat flea</name>
    <name type="synonym">Pulex cheopis</name>
    <dbReference type="NCBI Taxonomy" id="163159"/>
    <lineage>
        <taxon>Eukaryota</taxon>
        <taxon>Metazoa</taxon>
        <taxon>Ecdysozoa</taxon>
        <taxon>Arthropoda</taxon>
        <taxon>Hexapoda</taxon>
        <taxon>Insecta</taxon>
        <taxon>Pterygota</taxon>
        <taxon>Neoptera</taxon>
        <taxon>Endopterygota</taxon>
        <taxon>Siphonaptera</taxon>
        <taxon>Pulicidae</taxon>
        <taxon>Xenopsyllinae</taxon>
        <taxon>Xenopsylla</taxon>
    </lineage>
</organism>
<dbReference type="GO" id="GO:0005634">
    <property type="term" value="C:nucleus"/>
    <property type="evidence" value="ECO:0007669"/>
    <property type="project" value="TreeGrafter"/>
</dbReference>
<dbReference type="CDD" id="cd06465">
    <property type="entry name" value="p23_hB-ind1_like"/>
    <property type="match status" value="1"/>
</dbReference>
<dbReference type="GO" id="GO:0006457">
    <property type="term" value="P:protein folding"/>
    <property type="evidence" value="ECO:0007669"/>
    <property type="project" value="TreeGrafter"/>
</dbReference>
<feature type="compositionally biased region" description="Acidic residues" evidence="2">
    <location>
        <begin position="158"/>
        <end position="176"/>
    </location>
</feature>
<comment type="similarity">
    <text evidence="1">Belongs to the p23/wos2 family.</text>
</comment>
<protein>
    <submittedName>
        <fullName evidence="4">Putative co-chaperone protein daf-41</fullName>
    </submittedName>
</protein>